<dbReference type="GO" id="GO:0008017">
    <property type="term" value="F:microtubule binding"/>
    <property type="evidence" value="ECO:0007669"/>
    <property type="project" value="InterPro"/>
</dbReference>
<dbReference type="RefSeq" id="XP_005835925.1">
    <property type="nucleotide sequence ID" value="XM_005835868.1"/>
</dbReference>
<evidence type="ECO:0000256" key="10">
    <source>
        <dbReference type="PROSITE-ProRule" id="PRU00283"/>
    </source>
</evidence>
<dbReference type="AlphaFoldDB" id="L1JLG1"/>
<dbReference type="SMART" id="SM00129">
    <property type="entry name" value="KISc"/>
    <property type="match status" value="1"/>
</dbReference>
<keyword evidence="6 10" id="KW-0067">ATP-binding</keyword>
<dbReference type="GO" id="GO:0009507">
    <property type="term" value="C:chloroplast"/>
    <property type="evidence" value="ECO:0007669"/>
    <property type="project" value="UniProtKB-SubCell"/>
</dbReference>
<dbReference type="OMA" id="RTMENSH"/>
<protein>
    <recommendedName>
        <fullName evidence="11">Kinesin-like protein</fullName>
    </recommendedName>
</protein>
<dbReference type="PANTHER" id="PTHR47971:SF8">
    <property type="entry name" value="KINESIN-LIKE PROTEIN"/>
    <property type="match status" value="1"/>
</dbReference>
<evidence type="ECO:0000313" key="16">
    <source>
        <dbReference type="Proteomes" id="UP000011087"/>
    </source>
</evidence>
<dbReference type="GO" id="GO:0005524">
    <property type="term" value="F:ATP binding"/>
    <property type="evidence" value="ECO:0007669"/>
    <property type="project" value="UniProtKB-UniRule"/>
</dbReference>
<dbReference type="GO" id="GO:0005874">
    <property type="term" value="C:microtubule"/>
    <property type="evidence" value="ECO:0007669"/>
    <property type="project" value="UniProtKB-KW"/>
</dbReference>
<reference evidence="16" key="2">
    <citation type="submission" date="2012-11" db="EMBL/GenBank/DDBJ databases">
        <authorList>
            <person name="Kuo A."/>
            <person name="Curtis B.A."/>
            <person name="Tanifuji G."/>
            <person name="Burki F."/>
            <person name="Gruber A."/>
            <person name="Irimia M."/>
            <person name="Maruyama S."/>
            <person name="Arias M.C."/>
            <person name="Ball S.G."/>
            <person name="Gile G.H."/>
            <person name="Hirakawa Y."/>
            <person name="Hopkins J.F."/>
            <person name="Rensing S.A."/>
            <person name="Schmutz J."/>
            <person name="Symeonidi A."/>
            <person name="Elias M."/>
            <person name="Eveleigh R.J."/>
            <person name="Herman E.K."/>
            <person name="Klute M.J."/>
            <person name="Nakayama T."/>
            <person name="Obornik M."/>
            <person name="Reyes-Prieto A."/>
            <person name="Armbrust E.V."/>
            <person name="Aves S.J."/>
            <person name="Beiko R.G."/>
            <person name="Coutinho P."/>
            <person name="Dacks J.B."/>
            <person name="Durnford D.G."/>
            <person name="Fast N.M."/>
            <person name="Green B.R."/>
            <person name="Grisdale C."/>
            <person name="Hempe F."/>
            <person name="Henrissat B."/>
            <person name="Hoppner M.P."/>
            <person name="Ishida K.-I."/>
            <person name="Kim E."/>
            <person name="Koreny L."/>
            <person name="Kroth P.G."/>
            <person name="Liu Y."/>
            <person name="Malik S.-B."/>
            <person name="Maier U.G."/>
            <person name="McRose D."/>
            <person name="Mock T."/>
            <person name="Neilson J.A."/>
            <person name="Onodera N.T."/>
            <person name="Poole A.M."/>
            <person name="Pritham E.J."/>
            <person name="Richards T.A."/>
            <person name="Rocap G."/>
            <person name="Roy S.W."/>
            <person name="Sarai C."/>
            <person name="Schaack S."/>
            <person name="Shirato S."/>
            <person name="Slamovits C.H."/>
            <person name="Spencer D.F."/>
            <person name="Suzuki S."/>
            <person name="Worden A.Z."/>
            <person name="Zauner S."/>
            <person name="Barry K."/>
            <person name="Bell C."/>
            <person name="Bharti A.K."/>
            <person name="Crow J.A."/>
            <person name="Grimwood J."/>
            <person name="Kramer R."/>
            <person name="Lindquist E."/>
            <person name="Lucas S."/>
            <person name="Salamov A."/>
            <person name="McFadden G.I."/>
            <person name="Lane C.E."/>
            <person name="Keeling P.J."/>
            <person name="Gray M.W."/>
            <person name="Grigoriev I.V."/>
            <person name="Archibald J.M."/>
        </authorList>
    </citation>
    <scope>NUCLEOTIDE SEQUENCE</scope>
    <source>
        <strain evidence="16">CCMP2712</strain>
    </source>
</reference>
<dbReference type="InterPro" id="IPR001752">
    <property type="entry name" value="Kinesin_motor_dom"/>
</dbReference>
<dbReference type="FunFam" id="3.40.850.10:FF:000012">
    <property type="entry name" value="Kinesin-like protein"/>
    <property type="match status" value="1"/>
</dbReference>
<feature type="compositionally biased region" description="Polar residues" evidence="12">
    <location>
        <begin position="415"/>
        <end position="426"/>
    </location>
</feature>
<evidence type="ECO:0000256" key="7">
    <source>
        <dbReference type="ARBA" id="ARBA00023175"/>
    </source>
</evidence>
<feature type="compositionally biased region" description="Polar residues" evidence="12">
    <location>
        <begin position="55"/>
        <end position="71"/>
    </location>
</feature>
<keyword evidence="3" id="KW-0963">Cytoplasm</keyword>
<organism evidence="14">
    <name type="scientific">Guillardia theta (strain CCMP2712)</name>
    <name type="common">Cryptophyte</name>
    <dbReference type="NCBI Taxonomy" id="905079"/>
    <lineage>
        <taxon>Eukaryota</taxon>
        <taxon>Cryptophyceae</taxon>
        <taxon>Pyrenomonadales</taxon>
        <taxon>Geminigeraceae</taxon>
        <taxon>Guillardia</taxon>
    </lineage>
</organism>
<dbReference type="Proteomes" id="UP000011087">
    <property type="component" value="Unassembled WGS sequence"/>
</dbReference>
<dbReference type="GO" id="GO:0007018">
    <property type="term" value="P:microtubule-based movement"/>
    <property type="evidence" value="ECO:0007669"/>
    <property type="project" value="InterPro"/>
</dbReference>
<evidence type="ECO:0000256" key="8">
    <source>
        <dbReference type="ARBA" id="ARBA00023212"/>
    </source>
</evidence>
<evidence type="ECO:0000256" key="3">
    <source>
        <dbReference type="ARBA" id="ARBA00022490"/>
    </source>
</evidence>
<dbReference type="OrthoDB" id="3176171at2759"/>
<dbReference type="HOGENOM" id="CLU_001485_19_2_1"/>
<dbReference type="STRING" id="905079.L1JLG1"/>
<evidence type="ECO:0000256" key="1">
    <source>
        <dbReference type="ARBA" id="ARBA00004229"/>
    </source>
</evidence>
<dbReference type="CDD" id="cd01367">
    <property type="entry name" value="KISc_KIF2_like"/>
    <property type="match status" value="1"/>
</dbReference>
<dbReference type="PRINTS" id="PR00380">
    <property type="entry name" value="KINESINHEAVY"/>
</dbReference>
<dbReference type="InterPro" id="IPR036961">
    <property type="entry name" value="Kinesin_motor_dom_sf"/>
</dbReference>
<dbReference type="GO" id="GO:0003777">
    <property type="term" value="F:microtubule motor activity"/>
    <property type="evidence" value="ECO:0007669"/>
    <property type="project" value="InterPro"/>
</dbReference>
<evidence type="ECO:0000256" key="5">
    <source>
        <dbReference type="ARBA" id="ARBA00022741"/>
    </source>
</evidence>
<evidence type="ECO:0000259" key="13">
    <source>
        <dbReference type="PROSITE" id="PS50067"/>
    </source>
</evidence>
<evidence type="ECO:0000256" key="9">
    <source>
        <dbReference type="ARBA" id="ARBA00061030"/>
    </source>
</evidence>
<feature type="compositionally biased region" description="Low complexity" evidence="12">
    <location>
        <begin position="399"/>
        <end position="414"/>
    </location>
</feature>
<keyword evidence="4 11" id="KW-0493">Microtubule</keyword>
<evidence type="ECO:0000256" key="12">
    <source>
        <dbReference type="SAM" id="MobiDB-lite"/>
    </source>
</evidence>
<dbReference type="Gene3D" id="3.40.850.10">
    <property type="entry name" value="Kinesin motor domain"/>
    <property type="match status" value="1"/>
</dbReference>
<accession>L1JLG1</accession>
<keyword evidence="5 10" id="KW-0547">Nucleotide-binding</keyword>
<evidence type="ECO:0000256" key="2">
    <source>
        <dbReference type="ARBA" id="ARBA00004245"/>
    </source>
</evidence>
<dbReference type="KEGG" id="gtt:GUITHDRAFT_162360"/>
<evidence type="ECO:0000256" key="11">
    <source>
        <dbReference type="RuleBase" id="RU000394"/>
    </source>
</evidence>
<feature type="region of interest" description="Disordered" evidence="12">
    <location>
        <begin position="398"/>
        <end position="449"/>
    </location>
</feature>
<gene>
    <name evidence="14" type="ORF">GUITHDRAFT_162360</name>
</gene>
<dbReference type="InterPro" id="IPR027640">
    <property type="entry name" value="Kinesin-like_fam"/>
</dbReference>
<feature type="compositionally biased region" description="Polar residues" evidence="12">
    <location>
        <begin position="434"/>
        <end position="444"/>
    </location>
</feature>
<keyword evidence="8" id="KW-0206">Cytoskeleton</keyword>
<dbReference type="Pfam" id="PF00225">
    <property type="entry name" value="Kinesin"/>
    <property type="match status" value="1"/>
</dbReference>
<name>L1JLG1_GUITC</name>
<reference evidence="15" key="3">
    <citation type="submission" date="2016-03" db="UniProtKB">
        <authorList>
            <consortium name="EnsemblProtists"/>
        </authorList>
    </citation>
    <scope>IDENTIFICATION</scope>
</reference>
<feature type="region of interest" description="Disordered" evidence="12">
    <location>
        <begin position="1"/>
        <end position="72"/>
    </location>
</feature>
<evidence type="ECO:0000313" key="14">
    <source>
        <dbReference type="EMBL" id="EKX48945.1"/>
    </source>
</evidence>
<dbReference type="InterPro" id="IPR027417">
    <property type="entry name" value="P-loop_NTPase"/>
</dbReference>
<keyword evidence="7 10" id="KW-0505">Motor protein</keyword>
<dbReference type="PROSITE" id="PS50067">
    <property type="entry name" value="KINESIN_MOTOR_2"/>
    <property type="match status" value="1"/>
</dbReference>
<dbReference type="EMBL" id="JH992984">
    <property type="protein sequence ID" value="EKX48945.1"/>
    <property type="molecule type" value="Genomic_DNA"/>
</dbReference>
<comment type="similarity">
    <text evidence="9">Belongs to the TRAFAC class myosin-kinesin ATPase superfamily. Kinesin family. KIN-13 subfamily.</text>
</comment>
<dbReference type="GO" id="GO:0007019">
    <property type="term" value="P:microtubule depolymerization"/>
    <property type="evidence" value="ECO:0007669"/>
    <property type="project" value="TreeGrafter"/>
</dbReference>
<comment type="subcellular location">
    <subcellularLocation>
        <location evidence="2">Cytoplasm</location>
        <location evidence="2">Cytoskeleton</location>
    </subcellularLocation>
    <subcellularLocation>
        <location evidence="1">Plastid</location>
        <location evidence="1">Chloroplast</location>
    </subcellularLocation>
</comment>
<feature type="binding site" evidence="10">
    <location>
        <begin position="164"/>
        <end position="171"/>
    </location>
    <ligand>
        <name>ATP</name>
        <dbReference type="ChEBI" id="CHEBI:30616"/>
    </ligand>
</feature>
<feature type="compositionally biased region" description="Polar residues" evidence="12">
    <location>
        <begin position="1"/>
        <end position="21"/>
    </location>
</feature>
<evidence type="ECO:0000256" key="6">
    <source>
        <dbReference type="ARBA" id="ARBA00022840"/>
    </source>
</evidence>
<dbReference type="PROSITE" id="PS00411">
    <property type="entry name" value="KINESIN_MOTOR_1"/>
    <property type="match status" value="1"/>
</dbReference>
<dbReference type="EnsemblProtists" id="EKX48945">
    <property type="protein sequence ID" value="EKX48945"/>
    <property type="gene ID" value="GUITHDRAFT_162360"/>
</dbReference>
<feature type="domain" description="Kinesin motor" evidence="13">
    <location>
        <begin position="79"/>
        <end position="398"/>
    </location>
</feature>
<dbReference type="PaxDb" id="55529-EKX48945"/>
<sequence length="640" mass="70597">MPSIRTGTRPTSARTAASNLDRSLSSSLRSISKESSSESIGARISRRKSAAVQPSPATKRTNGVSRRSSVAGNAPAKDRVTCIVRKRPAKDGEVDVVCVVDDCIVQVAEPKQKVDLTKYTENHKFSFDHAFDEQSDNFTLYNTTTKPLVNFVMEGGLGTCFAFGQTGSGKTFTMLGAPEVGQPGLYLLAADDIFRMCDGHALNINVYVSMMEIYGDEVYDLLSAEKKRLVPREDAKKKVQIVGLTEIPVESPQDLMQAIAEGSQLRSTSVTGMNEQSSRSHAILQMSLRTDRGKLHGQLSFIDLAGSEKGSDTAENEKKTRMEGAEINKSLLALKECIRSMTDSAGYTPFRSSKLTQVLKESFVGNGRTVMIANISPAASSSMETVNTLRYADRVKAIGKGSSSTSKSSAASSSVQTPRGSVSQIQLKREDSQTSKLRSTSKKGSSYLDMSVEKENLENRISCANDLSGQRRRQSQLTLGRYENMEVLDMEEEEPDHKRRRSLMKNNNVLQAVGDMDECSFTDELDDDGFVYHGETHEAPKGQSKLDPVSFVNSFREQIEKSMALIEQEVVMLDKLEKGGENPLTSDNIQEVNRLLRERMCIATHLQNELHKHVQLHLNVTLSVVNNLLKQVWDGGHEDL</sequence>
<dbReference type="GeneID" id="17305538"/>
<keyword evidence="16" id="KW-1185">Reference proteome</keyword>
<evidence type="ECO:0000313" key="15">
    <source>
        <dbReference type="EnsemblProtists" id="EKX48945"/>
    </source>
</evidence>
<proteinExistence type="inferred from homology"/>
<dbReference type="eggNOG" id="KOG0246">
    <property type="taxonomic scope" value="Eukaryota"/>
</dbReference>
<dbReference type="InterPro" id="IPR019821">
    <property type="entry name" value="Kinesin_motor_CS"/>
</dbReference>
<dbReference type="PANTHER" id="PTHR47971">
    <property type="entry name" value="KINESIN-RELATED PROTEIN 6"/>
    <property type="match status" value="1"/>
</dbReference>
<reference evidence="14 16" key="1">
    <citation type="journal article" date="2012" name="Nature">
        <title>Algal genomes reveal evolutionary mosaicism and the fate of nucleomorphs.</title>
        <authorList>
            <consortium name="DOE Joint Genome Institute"/>
            <person name="Curtis B.A."/>
            <person name="Tanifuji G."/>
            <person name="Burki F."/>
            <person name="Gruber A."/>
            <person name="Irimia M."/>
            <person name="Maruyama S."/>
            <person name="Arias M.C."/>
            <person name="Ball S.G."/>
            <person name="Gile G.H."/>
            <person name="Hirakawa Y."/>
            <person name="Hopkins J.F."/>
            <person name="Kuo A."/>
            <person name="Rensing S.A."/>
            <person name="Schmutz J."/>
            <person name="Symeonidi A."/>
            <person name="Elias M."/>
            <person name="Eveleigh R.J."/>
            <person name="Herman E.K."/>
            <person name="Klute M.J."/>
            <person name="Nakayama T."/>
            <person name="Obornik M."/>
            <person name="Reyes-Prieto A."/>
            <person name="Armbrust E.V."/>
            <person name="Aves S.J."/>
            <person name="Beiko R.G."/>
            <person name="Coutinho P."/>
            <person name="Dacks J.B."/>
            <person name="Durnford D.G."/>
            <person name="Fast N.M."/>
            <person name="Green B.R."/>
            <person name="Grisdale C.J."/>
            <person name="Hempel F."/>
            <person name="Henrissat B."/>
            <person name="Hoppner M.P."/>
            <person name="Ishida K."/>
            <person name="Kim E."/>
            <person name="Koreny L."/>
            <person name="Kroth P.G."/>
            <person name="Liu Y."/>
            <person name="Malik S.B."/>
            <person name="Maier U.G."/>
            <person name="McRose D."/>
            <person name="Mock T."/>
            <person name="Neilson J.A."/>
            <person name="Onodera N.T."/>
            <person name="Poole A.M."/>
            <person name="Pritham E.J."/>
            <person name="Richards T.A."/>
            <person name="Rocap G."/>
            <person name="Roy S.W."/>
            <person name="Sarai C."/>
            <person name="Schaack S."/>
            <person name="Shirato S."/>
            <person name="Slamovits C.H."/>
            <person name="Spencer D.F."/>
            <person name="Suzuki S."/>
            <person name="Worden A.Z."/>
            <person name="Zauner S."/>
            <person name="Barry K."/>
            <person name="Bell C."/>
            <person name="Bharti A.K."/>
            <person name="Crow J.A."/>
            <person name="Grimwood J."/>
            <person name="Kramer R."/>
            <person name="Lindquist E."/>
            <person name="Lucas S."/>
            <person name="Salamov A."/>
            <person name="McFadden G.I."/>
            <person name="Lane C.E."/>
            <person name="Keeling P.J."/>
            <person name="Gray M.W."/>
            <person name="Grigoriev I.V."/>
            <person name="Archibald J.M."/>
        </authorList>
    </citation>
    <scope>NUCLEOTIDE SEQUENCE</scope>
    <source>
        <strain evidence="14 16">CCMP2712</strain>
    </source>
</reference>
<evidence type="ECO:0000256" key="4">
    <source>
        <dbReference type="ARBA" id="ARBA00022701"/>
    </source>
</evidence>
<dbReference type="SUPFAM" id="SSF52540">
    <property type="entry name" value="P-loop containing nucleoside triphosphate hydrolases"/>
    <property type="match status" value="1"/>
</dbReference>